<feature type="region of interest" description="Disordered" evidence="1">
    <location>
        <begin position="1"/>
        <end position="52"/>
    </location>
</feature>
<dbReference type="KEGG" id="ccho:CCHOA_09995"/>
<dbReference type="Proteomes" id="UP000269019">
    <property type="component" value="Chromosome"/>
</dbReference>
<accession>A0A3G6J9D5</accession>
<protein>
    <submittedName>
        <fullName evidence="2">Uncharacterized protein</fullName>
    </submittedName>
</protein>
<dbReference type="AlphaFoldDB" id="A0A3G6J9D5"/>
<proteinExistence type="predicted"/>
<gene>
    <name evidence="2" type="ORF">CCHOA_09995</name>
</gene>
<dbReference type="EMBL" id="CP033896">
    <property type="protein sequence ID" value="AZA14382.1"/>
    <property type="molecule type" value="Genomic_DNA"/>
</dbReference>
<evidence type="ECO:0000313" key="3">
    <source>
        <dbReference type="Proteomes" id="UP000269019"/>
    </source>
</evidence>
<evidence type="ECO:0000256" key="1">
    <source>
        <dbReference type="SAM" id="MobiDB-lite"/>
    </source>
</evidence>
<reference evidence="2 3" key="1">
    <citation type="submission" date="2018-11" db="EMBL/GenBank/DDBJ databases">
        <authorList>
            <person name="Kleinhagauer T."/>
            <person name="Glaeser S.P."/>
            <person name="Spergser J."/>
            <person name="Ruckert C."/>
            <person name="Kaempfer P."/>
            <person name="Busse H.-J."/>
        </authorList>
    </citation>
    <scope>NUCLEOTIDE SEQUENCE [LARGE SCALE GENOMIC DNA]</scope>
    <source>
        <strain evidence="2 3">200CH</strain>
    </source>
</reference>
<organism evidence="2 3">
    <name type="scientific">Corynebacterium choanae</name>
    <dbReference type="NCBI Taxonomy" id="1862358"/>
    <lineage>
        <taxon>Bacteria</taxon>
        <taxon>Bacillati</taxon>
        <taxon>Actinomycetota</taxon>
        <taxon>Actinomycetes</taxon>
        <taxon>Mycobacteriales</taxon>
        <taxon>Corynebacteriaceae</taxon>
        <taxon>Corynebacterium</taxon>
    </lineage>
</organism>
<keyword evidence="3" id="KW-1185">Reference proteome</keyword>
<evidence type="ECO:0000313" key="2">
    <source>
        <dbReference type="EMBL" id="AZA14382.1"/>
    </source>
</evidence>
<sequence length="52" mass="6118">MGKHPKHTKQQSPHKSEKANPPTAKHNPLTPNHPRLRQPPTTKDYKIFTWRQ</sequence>
<name>A0A3G6J9D5_9CORY</name>